<organism evidence="2 3">
    <name type="scientific">Thiobacillus sedimenti</name>
    <dbReference type="NCBI Taxonomy" id="3110231"/>
    <lineage>
        <taxon>Bacteria</taxon>
        <taxon>Pseudomonadati</taxon>
        <taxon>Pseudomonadota</taxon>
        <taxon>Betaproteobacteria</taxon>
        <taxon>Nitrosomonadales</taxon>
        <taxon>Thiobacillaceae</taxon>
        <taxon>Thiobacillus</taxon>
    </lineage>
</organism>
<evidence type="ECO:0000313" key="2">
    <source>
        <dbReference type="EMBL" id="WRS38269.1"/>
    </source>
</evidence>
<evidence type="ECO:0008006" key="4">
    <source>
        <dbReference type="Google" id="ProtNLM"/>
    </source>
</evidence>
<evidence type="ECO:0000313" key="3">
    <source>
        <dbReference type="Proteomes" id="UP001334732"/>
    </source>
</evidence>
<reference evidence="2 3" key="1">
    <citation type="submission" date="2023-12" db="EMBL/GenBank/DDBJ databases">
        <title>Thiobacillus sedimentum sp. nov., a chemolithoautotrophic sulfur-oxidizing bacterium isolated from freshwater sediment.</title>
        <authorList>
            <person name="Luo J."/>
            <person name="Dai C."/>
        </authorList>
    </citation>
    <scope>NUCLEOTIDE SEQUENCE [LARGE SCALE GENOMIC DNA]</scope>
    <source>
        <strain evidence="2 3">SCUT-2</strain>
    </source>
</reference>
<name>A0ABZ1CGF7_9PROT</name>
<dbReference type="EMBL" id="CP141769">
    <property type="protein sequence ID" value="WRS38269.1"/>
    <property type="molecule type" value="Genomic_DNA"/>
</dbReference>
<gene>
    <name evidence="2" type="ORF">VA613_09615</name>
</gene>
<proteinExistence type="predicted"/>
<keyword evidence="3" id="KW-1185">Reference proteome</keyword>
<sequence length="224" mass="23964">MQIGKGASILALGAAVAACLAAPIAASAGELASSEPTILAGGMGMMGGMGMHRNMMQRMMGGTLPPGMDPARLPESDSSGARLLQQFCMQCHNLPSPGLHTASEWPQVLGRMNMRMQMMGGMMGVAAPDPVQLEILLGYLQRHAQKPIDAGEFPDLNTREGRAFSATCVQCHALPDPRQHIAREWPAVVGRMRSNMTAMGKIVPDETTTNEIVDFLQRHSADQK</sequence>
<dbReference type="Proteomes" id="UP001334732">
    <property type="component" value="Chromosome"/>
</dbReference>
<dbReference type="PROSITE" id="PS51257">
    <property type="entry name" value="PROKAR_LIPOPROTEIN"/>
    <property type="match status" value="1"/>
</dbReference>
<keyword evidence="1" id="KW-0732">Signal</keyword>
<protein>
    <recommendedName>
        <fullName evidence="4">Cytochrome c domain-containing protein</fullName>
    </recommendedName>
</protein>
<evidence type="ECO:0000256" key="1">
    <source>
        <dbReference type="SAM" id="SignalP"/>
    </source>
</evidence>
<feature type="chain" id="PRO_5045820319" description="Cytochrome c domain-containing protein" evidence="1">
    <location>
        <begin position="29"/>
        <end position="224"/>
    </location>
</feature>
<accession>A0ABZ1CGF7</accession>
<dbReference type="RefSeq" id="WP_296844414.1">
    <property type="nucleotide sequence ID" value="NZ_CP141769.1"/>
</dbReference>
<feature type="signal peptide" evidence="1">
    <location>
        <begin position="1"/>
        <end position="28"/>
    </location>
</feature>